<dbReference type="PANTHER" id="PTHR22748:SF6">
    <property type="entry name" value="DNA-(APURINIC OR APYRIMIDINIC SITE) ENDONUCLEASE"/>
    <property type="match status" value="1"/>
</dbReference>
<feature type="binding site" evidence="8">
    <location>
        <position position="270"/>
    </location>
    <ligand>
        <name>Mg(2+)</name>
        <dbReference type="ChEBI" id="CHEBI:18420"/>
        <label>1</label>
    </ligand>
</feature>
<feature type="region of interest" description="Disordered" evidence="11">
    <location>
        <begin position="78"/>
        <end position="101"/>
    </location>
</feature>
<accession>A0A9X6NFB8</accession>
<dbReference type="CDD" id="cd09087">
    <property type="entry name" value="Ape1-like_AP-endo"/>
    <property type="match status" value="1"/>
</dbReference>
<feature type="domain" description="Endonuclease/exonuclease/phosphatase" evidence="12">
    <location>
        <begin position="267"/>
        <end position="513"/>
    </location>
</feature>
<dbReference type="Gene3D" id="3.60.10.10">
    <property type="entry name" value="Endonuclease/exonuclease/phosphatase"/>
    <property type="match status" value="1"/>
</dbReference>
<dbReference type="EMBL" id="MTYJ01000289">
    <property type="protein sequence ID" value="OWA52855.1"/>
    <property type="molecule type" value="Genomic_DNA"/>
</dbReference>
<organism evidence="13 14">
    <name type="scientific">Hypsibius exemplaris</name>
    <name type="common">Freshwater tardigrade</name>
    <dbReference type="NCBI Taxonomy" id="2072580"/>
    <lineage>
        <taxon>Eukaryota</taxon>
        <taxon>Metazoa</taxon>
        <taxon>Ecdysozoa</taxon>
        <taxon>Tardigrada</taxon>
        <taxon>Eutardigrada</taxon>
        <taxon>Parachela</taxon>
        <taxon>Hypsibioidea</taxon>
        <taxon>Hypsibiidae</taxon>
        <taxon>Hypsibius</taxon>
    </lineage>
</organism>
<dbReference type="GO" id="GO:0006284">
    <property type="term" value="P:base-excision repair"/>
    <property type="evidence" value="ECO:0007669"/>
    <property type="project" value="TreeGrafter"/>
</dbReference>
<feature type="binding site" evidence="8">
    <location>
        <position position="512"/>
    </location>
    <ligand>
        <name>Mg(2+)</name>
        <dbReference type="ChEBI" id="CHEBI:18420"/>
        <label>1</label>
    </ligand>
</feature>
<dbReference type="PROSITE" id="PS51435">
    <property type="entry name" value="AP_NUCLEASE_F1_4"/>
    <property type="match status" value="1"/>
</dbReference>
<feature type="binding site" evidence="8">
    <location>
        <position position="416"/>
    </location>
    <ligand>
        <name>Mg(2+)</name>
        <dbReference type="ChEBI" id="CHEBI:18420"/>
        <label>1</label>
    </ligand>
</feature>
<proteinExistence type="inferred from homology"/>
<comment type="caution">
    <text evidence="13">The sequence shown here is derived from an EMBL/GenBank/DDBJ whole genome shotgun (WGS) entry which is preliminary data.</text>
</comment>
<evidence type="ECO:0000256" key="1">
    <source>
        <dbReference type="ARBA" id="ARBA00000493"/>
    </source>
</evidence>
<feature type="binding site" evidence="8">
    <location>
        <position position="513"/>
    </location>
    <ligand>
        <name>Mg(2+)</name>
        <dbReference type="ChEBI" id="CHEBI:18420"/>
        <label>1</label>
    </ligand>
</feature>
<sequence length="522" mass="57034">MEVAQTETKEDLIAPSSPVSKAGISASPTMTDTEAASAEKPKMPSPTAALVEASKKRSNKRKSILPDNLHALRASFAKTEDISVSPSPDGSVLGTPDRSTSTETVIPVVTVQPPAPSRDHVELNVQEPIAKRLRIRGTEKPAYVKPTRTARKARSESVDKATSLPPADSPVSDFDFTGLGVRSDVAAHKLPATAGVVDEVAPLKGILKHGNAPSAKQLAFIDEGVEERQALAESRRVEMEAVPAAAAPNPNKGVELLPGRAPNLLILSWNIAGLKAFVEKHTWREINTLLPDIICLQETKIQNNDVFESLGISVGTSHAYWHPSLTKGHAGVAILSKIKPIAVTYGLTRPDGRTFAEKGHAITAEYQNFFLINAYVPNSSAQLKNLTERLEWDKDFRAYIAQLQTKKPVVIGGDLNVALEEIDLSNPKRSTKLPGFTPQERESLALTIKDEKLVDVFRHLNPDKPGCYTFWSVRTNSRPKNVGWRLDYFLVSESLMPKVCGMWHFVDVTGSDHCPIMLYLET</sequence>
<evidence type="ECO:0000256" key="4">
    <source>
        <dbReference type="ARBA" id="ARBA00022723"/>
    </source>
</evidence>
<evidence type="ECO:0000256" key="3">
    <source>
        <dbReference type="ARBA" id="ARBA00007092"/>
    </source>
</evidence>
<dbReference type="GO" id="GO:0046872">
    <property type="term" value="F:metal ion binding"/>
    <property type="evidence" value="ECO:0007669"/>
    <property type="project" value="UniProtKB-KW"/>
</dbReference>
<evidence type="ECO:0000256" key="8">
    <source>
        <dbReference type="PIRSR" id="PIRSR604808-2"/>
    </source>
</evidence>
<feature type="binding site" evidence="8">
    <location>
        <position position="414"/>
    </location>
    <ligand>
        <name>Mg(2+)</name>
        <dbReference type="ChEBI" id="CHEBI:18420"/>
        <label>1</label>
    </ligand>
</feature>
<dbReference type="InterPro" id="IPR036691">
    <property type="entry name" value="Endo/exonu/phosph_ase_sf"/>
</dbReference>
<feature type="site" description="Interaction with DNA substrate" evidence="9">
    <location>
        <position position="513"/>
    </location>
</feature>
<keyword evidence="14" id="KW-1185">Reference proteome</keyword>
<evidence type="ECO:0000256" key="11">
    <source>
        <dbReference type="SAM" id="MobiDB-lite"/>
    </source>
</evidence>
<feature type="active site" description="Proton donor/acceptor" evidence="7">
    <location>
        <position position="414"/>
    </location>
</feature>
<comment type="cofactor">
    <cofactor evidence="8 10">
        <name>Mg(2+)</name>
        <dbReference type="ChEBI" id="CHEBI:18420"/>
    </cofactor>
    <cofactor evidence="8 10">
        <name>Mn(2+)</name>
        <dbReference type="ChEBI" id="CHEBI:29035"/>
    </cofactor>
    <text evidence="8 10">Probably binds two magnesium or manganese ions per subunit.</text>
</comment>
<evidence type="ECO:0000256" key="2">
    <source>
        <dbReference type="ARBA" id="ARBA00001936"/>
    </source>
</evidence>
<dbReference type="PROSITE" id="PS00726">
    <property type="entry name" value="AP_NUCLEASE_F1_1"/>
    <property type="match status" value="1"/>
</dbReference>
<dbReference type="PROSITE" id="PS00728">
    <property type="entry name" value="AP_NUCLEASE_F1_3"/>
    <property type="match status" value="1"/>
</dbReference>
<dbReference type="InterPro" id="IPR005135">
    <property type="entry name" value="Endo/exonuclease/phosphatase"/>
</dbReference>
<dbReference type="EC" id="3.1.-.-" evidence="10"/>
<evidence type="ECO:0000313" key="13">
    <source>
        <dbReference type="EMBL" id="OWA52855.1"/>
    </source>
</evidence>
<keyword evidence="4 8" id="KW-0479">Metal-binding</keyword>
<feature type="region of interest" description="Disordered" evidence="11">
    <location>
        <begin position="144"/>
        <end position="169"/>
    </location>
</feature>
<keyword evidence="10" id="KW-0227">DNA damage</keyword>
<protein>
    <recommendedName>
        <fullName evidence="10">DNA-(apurinic or apyrimidinic site) endonuclease</fullName>
        <ecNumber evidence="10">3.1.-.-</ecNumber>
    </recommendedName>
</protein>
<evidence type="ECO:0000256" key="5">
    <source>
        <dbReference type="ARBA" id="ARBA00022801"/>
    </source>
</evidence>
<dbReference type="SUPFAM" id="SSF56219">
    <property type="entry name" value="DNase I-like"/>
    <property type="match status" value="1"/>
</dbReference>
<evidence type="ECO:0000256" key="10">
    <source>
        <dbReference type="RuleBase" id="RU362131"/>
    </source>
</evidence>
<evidence type="ECO:0000256" key="6">
    <source>
        <dbReference type="ARBA" id="ARBA00022842"/>
    </source>
</evidence>
<feature type="active site" evidence="7">
    <location>
        <position position="375"/>
    </location>
</feature>
<evidence type="ECO:0000256" key="9">
    <source>
        <dbReference type="PIRSR" id="PIRSR604808-3"/>
    </source>
</evidence>
<evidence type="ECO:0000259" key="12">
    <source>
        <dbReference type="Pfam" id="PF03372"/>
    </source>
</evidence>
<name>A0A9X6NFB8_HYPEX</name>
<keyword evidence="10" id="KW-0234">DNA repair</keyword>
<comment type="cofactor">
    <cofactor evidence="2">
        <name>Mn(2+)</name>
        <dbReference type="ChEBI" id="CHEBI:29035"/>
    </cofactor>
</comment>
<comment type="catalytic activity">
    <reaction evidence="1">
        <text>Exonucleolytic cleavage in the 3'- to 5'-direction to yield nucleoside 5'-phosphates.</text>
        <dbReference type="EC" id="3.1.11.2"/>
    </reaction>
</comment>
<feature type="site" description="Important for catalytic activity" evidence="9">
    <location>
        <position position="487"/>
    </location>
</feature>
<dbReference type="GO" id="GO:0008081">
    <property type="term" value="F:phosphoric diester hydrolase activity"/>
    <property type="evidence" value="ECO:0007669"/>
    <property type="project" value="TreeGrafter"/>
</dbReference>
<dbReference type="AlphaFoldDB" id="A0A9X6NFB8"/>
<dbReference type="InterPro" id="IPR004808">
    <property type="entry name" value="AP_endonuc_1"/>
</dbReference>
<gene>
    <name evidence="13" type="ORF">BV898_17297</name>
</gene>
<keyword evidence="8" id="KW-0464">Manganese</keyword>
<dbReference type="Proteomes" id="UP000192578">
    <property type="component" value="Unassembled WGS sequence"/>
</dbReference>
<dbReference type="InterPro" id="IPR020847">
    <property type="entry name" value="AP_endonuclease_F1_BS"/>
</dbReference>
<dbReference type="GO" id="GO:0005634">
    <property type="term" value="C:nucleus"/>
    <property type="evidence" value="ECO:0007669"/>
    <property type="project" value="TreeGrafter"/>
</dbReference>
<dbReference type="OrthoDB" id="498125at2759"/>
<dbReference type="PANTHER" id="PTHR22748">
    <property type="entry name" value="AP ENDONUCLEASE"/>
    <property type="match status" value="1"/>
</dbReference>
<feature type="region of interest" description="Disordered" evidence="11">
    <location>
        <begin position="1"/>
        <end position="66"/>
    </location>
</feature>
<evidence type="ECO:0000313" key="14">
    <source>
        <dbReference type="Proteomes" id="UP000192578"/>
    </source>
</evidence>
<dbReference type="GO" id="GO:0003677">
    <property type="term" value="F:DNA binding"/>
    <property type="evidence" value="ECO:0007669"/>
    <property type="project" value="InterPro"/>
</dbReference>
<comment type="similarity">
    <text evidence="3 10">Belongs to the DNA repair enzymes AP/ExoA family.</text>
</comment>
<feature type="site" description="Transition state stabilizer" evidence="9">
    <location>
        <position position="416"/>
    </location>
</feature>
<dbReference type="NCBIfam" id="TIGR00195">
    <property type="entry name" value="exoDNase_III"/>
    <property type="match status" value="1"/>
</dbReference>
<reference evidence="14" key="1">
    <citation type="submission" date="2017-01" db="EMBL/GenBank/DDBJ databases">
        <title>Comparative genomics of anhydrobiosis in the tardigrade Hypsibius dujardini.</title>
        <authorList>
            <person name="Yoshida Y."/>
            <person name="Koutsovoulos G."/>
            <person name="Laetsch D."/>
            <person name="Stevens L."/>
            <person name="Kumar S."/>
            <person name="Horikawa D."/>
            <person name="Ishino K."/>
            <person name="Komine S."/>
            <person name="Tomita M."/>
            <person name="Blaxter M."/>
            <person name="Arakawa K."/>
        </authorList>
    </citation>
    <scope>NUCLEOTIDE SEQUENCE [LARGE SCALE GENOMIC DNA]</scope>
    <source>
        <strain evidence="14">Z151</strain>
    </source>
</reference>
<feature type="binding site" evidence="8">
    <location>
        <position position="298"/>
    </location>
    <ligand>
        <name>Mg(2+)</name>
        <dbReference type="ChEBI" id="CHEBI:18420"/>
        <label>1</label>
    </ligand>
</feature>
<dbReference type="GO" id="GO:0003906">
    <property type="term" value="F:DNA-(apurinic or apyrimidinic site) endonuclease activity"/>
    <property type="evidence" value="ECO:0007669"/>
    <property type="project" value="TreeGrafter"/>
</dbReference>
<dbReference type="InterPro" id="IPR020848">
    <property type="entry name" value="AP_endonuclease_F1_CS"/>
</dbReference>
<dbReference type="NCBIfam" id="TIGR00633">
    <property type="entry name" value="xth"/>
    <property type="match status" value="1"/>
</dbReference>
<dbReference type="GO" id="GO:0008311">
    <property type="term" value="F:double-stranded DNA 3'-5' DNA exonuclease activity"/>
    <property type="evidence" value="ECO:0007669"/>
    <property type="project" value="UniProtKB-EC"/>
</dbReference>
<feature type="active site" description="Proton acceptor" evidence="7">
    <location>
        <position position="513"/>
    </location>
</feature>
<keyword evidence="6 8" id="KW-0460">Magnesium</keyword>
<keyword evidence="5" id="KW-0378">Hydrolase</keyword>
<evidence type="ECO:0000256" key="7">
    <source>
        <dbReference type="PIRSR" id="PIRSR604808-1"/>
    </source>
</evidence>
<dbReference type="Pfam" id="PF03372">
    <property type="entry name" value="Exo_endo_phos"/>
    <property type="match status" value="1"/>
</dbReference>